<evidence type="ECO:0000259" key="2">
    <source>
        <dbReference type="Pfam" id="PF25534"/>
    </source>
</evidence>
<name>G0SAM4_CHATD</name>
<keyword evidence="4" id="KW-1185">Reference proteome</keyword>
<evidence type="ECO:0000313" key="3">
    <source>
        <dbReference type="EMBL" id="EGS19796.1"/>
    </source>
</evidence>
<dbReference type="AlphaFoldDB" id="G0SAM4"/>
<dbReference type="PANTHER" id="PTHR36223">
    <property type="entry name" value="BETA-LACTAMASE-TYPE TRANSPEPTIDASE FOLD DOMAIN CONTAINING PROTEIN"/>
    <property type="match status" value="1"/>
</dbReference>
<dbReference type="EMBL" id="GL988043">
    <property type="protein sequence ID" value="EGS19796.1"/>
    <property type="molecule type" value="Genomic_DNA"/>
</dbReference>
<feature type="compositionally biased region" description="Basic and acidic residues" evidence="1">
    <location>
        <begin position="274"/>
        <end position="285"/>
    </location>
</feature>
<feature type="compositionally biased region" description="Acidic residues" evidence="1">
    <location>
        <begin position="417"/>
        <end position="427"/>
    </location>
</feature>
<dbReference type="Pfam" id="PF25534">
    <property type="entry name" value="DUF7918"/>
    <property type="match status" value="1"/>
</dbReference>
<feature type="region of interest" description="Disordered" evidence="1">
    <location>
        <begin position="192"/>
        <end position="257"/>
    </location>
</feature>
<organism evidence="4">
    <name type="scientific">Chaetomium thermophilum (strain DSM 1495 / CBS 144.50 / IMI 039719)</name>
    <name type="common">Thermochaetoides thermophila</name>
    <dbReference type="NCBI Taxonomy" id="759272"/>
    <lineage>
        <taxon>Eukaryota</taxon>
        <taxon>Fungi</taxon>
        <taxon>Dikarya</taxon>
        <taxon>Ascomycota</taxon>
        <taxon>Pezizomycotina</taxon>
        <taxon>Sordariomycetes</taxon>
        <taxon>Sordariomycetidae</taxon>
        <taxon>Sordariales</taxon>
        <taxon>Chaetomiaceae</taxon>
        <taxon>Thermochaetoides</taxon>
    </lineage>
</organism>
<evidence type="ECO:0000313" key="4">
    <source>
        <dbReference type="Proteomes" id="UP000008066"/>
    </source>
</evidence>
<feature type="compositionally biased region" description="Basic and acidic residues" evidence="1">
    <location>
        <begin position="428"/>
        <end position="459"/>
    </location>
</feature>
<feature type="compositionally biased region" description="Polar residues" evidence="1">
    <location>
        <begin position="489"/>
        <end position="499"/>
    </location>
</feature>
<protein>
    <recommendedName>
        <fullName evidence="2">DUF7918 domain-containing protein</fullName>
    </recommendedName>
</protein>
<dbReference type="OrthoDB" id="5400327at2759"/>
<proteinExistence type="predicted"/>
<feature type="region of interest" description="Disordered" evidence="1">
    <location>
        <begin position="274"/>
        <end position="313"/>
    </location>
</feature>
<feature type="compositionally biased region" description="Low complexity" evidence="1">
    <location>
        <begin position="204"/>
        <end position="213"/>
    </location>
</feature>
<dbReference type="RefSeq" id="XP_006694681.1">
    <property type="nucleotide sequence ID" value="XM_006694618.1"/>
</dbReference>
<feature type="domain" description="DUF7918" evidence="2">
    <location>
        <begin position="234"/>
        <end position="353"/>
    </location>
</feature>
<accession>G0SAM4</accession>
<dbReference type="eggNOG" id="ENOG502S3EX">
    <property type="taxonomic scope" value="Eukaryota"/>
</dbReference>
<feature type="compositionally biased region" description="Basic residues" evidence="1">
    <location>
        <begin position="192"/>
        <end position="203"/>
    </location>
</feature>
<dbReference type="STRING" id="759272.G0SAM4"/>
<dbReference type="HOGENOM" id="CLU_019274_0_0_1"/>
<dbReference type="GeneID" id="18258318"/>
<dbReference type="KEGG" id="cthr:CTHT_0042800"/>
<feature type="compositionally biased region" description="Basic and acidic residues" evidence="1">
    <location>
        <begin position="473"/>
        <end position="484"/>
    </location>
</feature>
<evidence type="ECO:0000256" key="1">
    <source>
        <dbReference type="SAM" id="MobiDB-lite"/>
    </source>
</evidence>
<reference evidence="3 4" key="1">
    <citation type="journal article" date="2011" name="Cell">
        <title>Insight into structure and assembly of the nuclear pore complex by utilizing the genome of a eukaryotic thermophile.</title>
        <authorList>
            <person name="Amlacher S."/>
            <person name="Sarges P."/>
            <person name="Flemming D."/>
            <person name="van Noort V."/>
            <person name="Kunze R."/>
            <person name="Devos D.P."/>
            <person name="Arumugam M."/>
            <person name="Bork P."/>
            <person name="Hurt E."/>
        </authorList>
    </citation>
    <scope>NUCLEOTIDE SEQUENCE [LARGE SCALE GENOMIC DNA]</scope>
    <source>
        <strain evidence="4">DSM 1495 / CBS 144.50 / IMI 039719</strain>
    </source>
</reference>
<dbReference type="OMA" id="EYGMQKQ"/>
<feature type="region of interest" description="Disordered" evidence="1">
    <location>
        <begin position="351"/>
        <end position="540"/>
    </location>
</feature>
<dbReference type="PANTHER" id="PTHR36223:SF5">
    <property type="entry name" value="BETA-LACTAMASE-TYPE TRANSPEPTIDASE FOLD DOMAIN CONTAINING PROTEIN"/>
    <property type="match status" value="1"/>
</dbReference>
<feature type="compositionally biased region" description="Acidic residues" evidence="1">
    <location>
        <begin position="237"/>
        <end position="252"/>
    </location>
</feature>
<gene>
    <name evidence="3" type="ORF">CTHT_0042800</name>
</gene>
<sequence>MPCFKGIAVSIHANGAPLPEYGIQKQSRFSRINTYIPVPQPQVNPETGKPEPAKFAISITLLTPGLAIPYSTPKPTPSNPFPKPQLVGPMPSSTGDRGKYHGVVTPYIPLTNNENETIAAYIYFDGRAKEEVATLLRPGEETWVNSRWVQVPESEGGGLAEREFLFREVGLERWLNGLDLKGHDAAEKLEKRRQKFERRRRRQQALAEAAAARSLDGSAPRSTLRYSIDEGAPLEAVPDEDSVSSSDDDEPPEAAGQIKVAMYRVIASGEVKKGEYSPQFDAHDDSDSDEKDPPNGLDADVEHTTSFAKPKTLDPKTISTQTVTGIDGPDKPYAVFTFFYRGERQLQKMGIIPPPKQATSPALKRRSGQLDFSNLGPLKTTGTVGFTAFRDKESQARRKKARKNNGAPGIPSSAMDADSDDDDDDEHIGDSEDLSKMDDVDAKYDPSKLGPEDAKHTGELAEGVNRIRLKRAHSAEPDSSESPRKSPGASDSVTPTDSNAPGGIASAAQGLFGRNQLPGENDNSIIGSPLKKARPSLGAEGLSASIAGATATGVAASSSAASTTGNPFLPSALGDVLAKAQAGAGQAGADQKGAEASVKMEEEEEL</sequence>
<feature type="compositionally biased region" description="Low complexity" evidence="1">
    <location>
        <begin position="581"/>
        <end position="596"/>
    </location>
</feature>
<dbReference type="Proteomes" id="UP000008066">
    <property type="component" value="Unassembled WGS sequence"/>
</dbReference>
<feature type="region of interest" description="Disordered" evidence="1">
    <location>
        <begin position="581"/>
        <end position="606"/>
    </location>
</feature>
<dbReference type="InterPro" id="IPR057678">
    <property type="entry name" value="DUF7918"/>
</dbReference>